<gene>
    <name evidence="1" type="ORF">DFQ03_1275</name>
</gene>
<organism evidence="1 2">
    <name type="scientific">Maribacter caenipelagi</name>
    <dbReference type="NCBI Taxonomy" id="1447781"/>
    <lineage>
        <taxon>Bacteria</taxon>
        <taxon>Pseudomonadati</taxon>
        <taxon>Bacteroidota</taxon>
        <taxon>Flavobacteriia</taxon>
        <taxon>Flavobacteriales</taxon>
        <taxon>Flavobacteriaceae</taxon>
        <taxon>Maribacter</taxon>
    </lineage>
</organism>
<accession>A0A4R7D6L3</accession>
<name>A0A4R7D6L3_9FLAO</name>
<evidence type="ECO:0000313" key="1">
    <source>
        <dbReference type="EMBL" id="TDS16789.1"/>
    </source>
</evidence>
<dbReference type="EMBL" id="SNZW01000013">
    <property type="protein sequence ID" value="TDS16789.1"/>
    <property type="molecule type" value="Genomic_DNA"/>
</dbReference>
<proteinExistence type="predicted"/>
<dbReference type="Proteomes" id="UP000295274">
    <property type="component" value="Unassembled WGS sequence"/>
</dbReference>
<reference evidence="1 2" key="1">
    <citation type="submission" date="2019-03" db="EMBL/GenBank/DDBJ databases">
        <title>Genomic Encyclopedia of Type Strains, Phase III (KMG-III): the genomes of soil and plant-associated and newly described type strains.</title>
        <authorList>
            <person name="Whitman W."/>
        </authorList>
    </citation>
    <scope>NUCLEOTIDE SEQUENCE [LARGE SCALE GENOMIC DNA]</scope>
    <source>
        <strain evidence="1 2">CECT 8455</strain>
    </source>
</reference>
<comment type="caution">
    <text evidence="1">The sequence shown here is derived from an EMBL/GenBank/DDBJ whole genome shotgun (WGS) entry which is preliminary data.</text>
</comment>
<keyword evidence="2" id="KW-1185">Reference proteome</keyword>
<evidence type="ECO:0000313" key="2">
    <source>
        <dbReference type="Proteomes" id="UP000295274"/>
    </source>
</evidence>
<dbReference type="AlphaFoldDB" id="A0A4R7D6L3"/>
<protein>
    <submittedName>
        <fullName evidence="1">Uncharacterized protein</fullName>
    </submittedName>
</protein>
<sequence>MFMEKNTESNCYKRVRLEIVFHNSLNLAAEYIWSNQIACYCYLNLNFNYINTEK</sequence>